<dbReference type="InterPro" id="IPR041715">
    <property type="entry name" value="HisRS-like_core"/>
</dbReference>
<accession>A0A2K2U8F3</accession>
<dbReference type="PROSITE" id="PS01316">
    <property type="entry name" value="ATP_P_PHORIBOSYLTR"/>
    <property type="match status" value="1"/>
</dbReference>
<evidence type="ECO:0000256" key="1">
    <source>
        <dbReference type="ARBA" id="ARBA00000915"/>
    </source>
</evidence>
<evidence type="ECO:0000256" key="5">
    <source>
        <dbReference type="ARBA" id="ARBA00009489"/>
    </source>
</evidence>
<comment type="function">
    <text evidence="14 15">Required for the first step of histidine biosynthesis. May allow the feedback regulation of ATP phosphoribosyltransferase activity by histidine.</text>
</comment>
<dbReference type="InterPro" id="IPR024893">
    <property type="entry name" value="ATP_PRibTrfase_HisG_short"/>
</dbReference>
<keyword evidence="11 16" id="KW-0067">ATP-binding</keyword>
<comment type="similarity">
    <text evidence="4 15">Belongs to the class-II aminoacyl-tRNA synthetase family. HisZ subfamily.</text>
</comment>
<dbReference type="CDD" id="cd13595">
    <property type="entry name" value="PBP2_HisGs"/>
    <property type="match status" value="1"/>
</dbReference>
<dbReference type="NCBIfam" id="TIGR00070">
    <property type="entry name" value="hisG"/>
    <property type="match status" value="1"/>
</dbReference>
<feature type="region of interest" description="Disordered" evidence="17">
    <location>
        <begin position="326"/>
        <end position="349"/>
    </location>
</feature>
<evidence type="ECO:0000256" key="7">
    <source>
        <dbReference type="ARBA" id="ARBA00022605"/>
    </source>
</evidence>
<evidence type="ECO:0000256" key="9">
    <source>
        <dbReference type="ARBA" id="ARBA00022679"/>
    </source>
</evidence>
<comment type="function">
    <text evidence="13 16">Catalyzes the condensation of ATP and 5-phosphoribose 1-diphosphate to form N'-(5'-phosphoribosyl)-ATP (PR-ATP). Has a crucial role in the pathway because the rate of histidine biosynthesis seems to be controlled primarily by regulation of HisG enzymatic activity.</text>
</comment>
<keyword evidence="9 16" id="KW-0808">Transferase</keyword>
<dbReference type="Pfam" id="PF01634">
    <property type="entry name" value="HisG"/>
    <property type="match status" value="1"/>
</dbReference>
<evidence type="ECO:0000256" key="11">
    <source>
        <dbReference type="ARBA" id="ARBA00022840"/>
    </source>
</evidence>
<keyword evidence="8 16" id="KW-0328">Glycosyltransferase</keyword>
<dbReference type="GO" id="GO:0000105">
    <property type="term" value="P:L-histidine biosynthetic process"/>
    <property type="evidence" value="ECO:0007669"/>
    <property type="project" value="UniProtKB-UniRule"/>
</dbReference>
<dbReference type="AlphaFoldDB" id="A0A2K2U8F3"/>
<comment type="subcellular location">
    <subcellularLocation>
        <location evidence="2 16">Cytoplasm</location>
    </subcellularLocation>
</comment>
<dbReference type="CDD" id="cd00773">
    <property type="entry name" value="HisRS-like_core"/>
    <property type="match status" value="1"/>
</dbReference>
<evidence type="ECO:0000259" key="18">
    <source>
        <dbReference type="PROSITE" id="PS50862"/>
    </source>
</evidence>
<evidence type="ECO:0000256" key="8">
    <source>
        <dbReference type="ARBA" id="ARBA00022676"/>
    </source>
</evidence>
<dbReference type="GO" id="GO:0005524">
    <property type="term" value="F:ATP binding"/>
    <property type="evidence" value="ECO:0007669"/>
    <property type="project" value="UniProtKB-KW"/>
</dbReference>
<dbReference type="GO" id="GO:0003879">
    <property type="term" value="F:ATP phosphoribosyltransferase activity"/>
    <property type="evidence" value="ECO:0007669"/>
    <property type="project" value="UniProtKB-UniRule"/>
</dbReference>
<keyword evidence="6 16" id="KW-0963">Cytoplasm</keyword>
<keyword evidence="10 16" id="KW-0547">Nucleotide-binding</keyword>
<evidence type="ECO:0000256" key="2">
    <source>
        <dbReference type="ARBA" id="ARBA00004496"/>
    </source>
</evidence>
<reference evidence="19 20" key="1">
    <citation type="journal article" date="2018" name="Int. J. Syst. Evol. Microbiol.">
        <title>Rubneribacter badeniensis gen. nov., sp. nov. and Enteroscipio rubneri gen. nov., sp. nov., new members of the Eggerthellaceae isolated from human faeces.</title>
        <authorList>
            <person name="Danylec N."/>
            <person name="Gobl A."/>
            <person name="Stoll D.A."/>
            <person name="Hetzer B."/>
            <person name="Kulling S.E."/>
            <person name="Huch M."/>
        </authorList>
    </citation>
    <scope>NUCLEOTIDE SEQUENCE [LARGE SCALE GENOMIC DNA]</scope>
    <source>
        <strain evidence="19 20">ResAG-85</strain>
    </source>
</reference>
<comment type="caution">
    <text evidence="19">The sequence shown here is derived from an EMBL/GenBank/DDBJ whole genome shotgun (WGS) entry which is preliminary data.</text>
</comment>
<evidence type="ECO:0000256" key="16">
    <source>
        <dbReference type="HAMAP-Rule" id="MF_01018"/>
    </source>
</evidence>
<organism evidence="19 20">
    <name type="scientific">Rubneribacter badeniensis</name>
    <dbReference type="NCBI Taxonomy" id="2070688"/>
    <lineage>
        <taxon>Bacteria</taxon>
        <taxon>Bacillati</taxon>
        <taxon>Actinomycetota</taxon>
        <taxon>Coriobacteriia</taxon>
        <taxon>Eggerthellales</taxon>
        <taxon>Eggerthellaceae</taxon>
        <taxon>Rubneribacter</taxon>
    </lineage>
</organism>
<dbReference type="InterPro" id="IPR013820">
    <property type="entry name" value="ATP_PRibTrfase_cat"/>
</dbReference>
<name>A0A2K2U8F3_9ACTN</name>
<dbReference type="HAMAP" id="MF_01018">
    <property type="entry name" value="HisG_Short"/>
    <property type="match status" value="1"/>
</dbReference>
<keyword evidence="12 16" id="KW-0368">Histidine biosynthesis</keyword>
<comment type="domain">
    <text evidence="16">Lacks the C-terminal regulatory region which is replaced by HisZ.</text>
</comment>
<feature type="domain" description="Aminoacyl-transfer RNA synthetases class-II family profile" evidence="18">
    <location>
        <begin position="20"/>
        <end position="336"/>
    </location>
</feature>
<dbReference type="PANTHER" id="PTHR21403">
    <property type="entry name" value="ATP PHOSPHORIBOSYLTRANSFERASE ATP-PRTASE"/>
    <property type="match status" value="1"/>
</dbReference>
<dbReference type="SUPFAM" id="SSF53850">
    <property type="entry name" value="Periplasmic binding protein-like II"/>
    <property type="match status" value="1"/>
</dbReference>
<dbReference type="UniPathway" id="UPA00031">
    <property type="reaction ID" value="UER00006"/>
</dbReference>
<dbReference type="InterPro" id="IPR018198">
    <property type="entry name" value="ATP_PRibTrfase_CS"/>
</dbReference>
<comment type="miscellaneous">
    <text evidence="15">This function is generally fulfilled by the C-terminal part of HisG, which is missing in some bacteria such as this one.</text>
</comment>
<gene>
    <name evidence="16" type="primary">hisG</name>
    <name evidence="15" type="synonym">hisZ</name>
    <name evidence="19" type="ORF">C2L80_00320</name>
</gene>
<keyword evidence="20" id="KW-1185">Reference proteome</keyword>
<keyword evidence="7 16" id="KW-0028">Amino-acid biosynthesis</keyword>
<comment type="subunit">
    <text evidence="16">Heteromultimer composed of HisG and HisZ subunits.</text>
</comment>
<dbReference type="InterPro" id="IPR004517">
    <property type="entry name" value="HisZ"/>
</dbReference>
<evidence type="ECO:0000313" key="19">
    <source>
        <dbReference type="EMBL" id="PNV66605.1"/>
    </source>
</evidence>
<protein>
    <recommendedName>
        <fullName evidence="15 16">Multifunctional fusion protein</fullName>
    </recommendedName>
    <domain>
        <recommendedName>
            <fullName evidence="16">ATP phosphoribosyltransferase</fullName>
            <shortName evidence="16">ATP-PRT</shortName>
            <shortName evidence="16">ATP-PRTase</shortName>
            <ecNumber evidence="16">2.4.2.17</ecNumber>
        </recommendedName>
    </domain>
    <domain>
        <recommendedName>
            <fullName evidence="15">ATP phosphoribosyltransferase regulatory subunit</fullName>
        </recommendedName>
    </domain>
</protein>
<evidence type="ECO:0000256" key="6">
    <source>
        <dbReference type="ARBA" id="ARBA00022490"/>
    </source>
</evidence>
<dbReference type="GO" id="GO:0005737">
    <property type="term" value="C:cytoplasm"/>
    <property type="evidence" value="ECO:0007669"/>
    <property type="project" value="UniProtKB-SubCell"/>
</dbReference>
<dbReference type="SUPFAM" id="SSF55681">
    <property type="entry name" value="Class II aaRS and biotin synthetases"/>
    <property type="match status" value="1"/>
</dbReference>
<dbReference type="InterPro" id="IPR001348">
    <property type="entry name" value="ATP_PRibTrfase_HisG"/>
</dbReference>
<dbReference type="InterPro" id="IPR006195">
    <property type="entry name" value="aa-tRNA-synth_II"/>
</dbReference>
<evidence type="ECO:0000256" key="10">
    <source>
        <dbReference type="ARBA" id="ARBA00022741"/>
    </source>
</evidence>
<evidence type="ECO:0000256" key="3">
    <source>
        <dbReference type="ARBA" id="ARBA00004667"/>
    </source>
</evidence>
<evidence type="ECO:0000256" key="4">
    <source>
        <dbReference type="ARBA" id="ARBA00005539"/>
    </source>
</evidence>
<dbReference type="Gene3D" id="3.30.930.10">
    <property type="entry name" value="Bira Bifunctional Protein, Domain 2"/>
    <property type="match status" value="1"/>
</dbReference>
<dbReference type="InterPro" id="IPR045864">
    <property type="entry name" value="aa-tRNA-synth_II/BPL/LPL"/>
</dbReference>
<dbReference type="Gene3D" id="3.40.190.10">
    <property type="entry name" value="Periplasmic binding protein-like II"/>
    <property type="match status" value="2"/>
</dbReference>
<evidence type="ECO:0000256" key="12">
    <source>
        <dbReference type="ARBA" id="ARBA00023102"/>
    </source>
</evidence>
<evidence type="ECO:0000256" key="15">
    <source>
        <dbReference type="HAMAP-Rule" id="MF_00125"/>
    </source>
</evidence>
<comment type="catalytic activity">
    <reaction evidence="1 16">
        <text>1-(5-phospho-beta-D-ribosyl)-ATP + diphosphate = 5-phospho-alpha-D-ribose 1-diphosphate + ATP</text>
        <dbReference type="Rhea" id="RHEA:18473"/>
        <dbReference type="ChEBI" id="CHEBI:30616"/>
        <dbReference type="ChEBI" id="CHEBI:33019"/>
        <dbReference type="ChEBI" id="CHEBI:58017"/>
        <dbReference type="ChEBI" id="CHEBI:73183"/>
        <dbReference type="EC" id="2.4.2.17"/>
    </reaction>
</comment>
<dbReference type="EMBL" id="PPEL01000001">
    <property type="protein sequence ID" value="PNV66605.1"/>
    <property type="molecule type" value="Genomic_DNA"/>
</dbReference>
<dbReference type="HAMAP" id="MF_00125">
    <property type="entry name" value="HisZ"/>
    <property type="match status" value="1"/>
</dbReference>
<dbReference type="Proteomes" id="UP000236488">
    <property type="component" value="Unassembled WGS sequence"/>
</dbReference>
<dbReference type="RefSeq" id="WP_087195385.1">
    <property type="nucleotide sequence ID" value="NZ_PPEL01000001.1"/>
</dbReference>
<evidence type="ECO:0000256" key="17">
    <source>
        <dbReference type="SAM" id="MobiDB-lite"/>
    </source>
</evidence>
<evidence type="ECO:0000256" key="14">
    <source>
        <dbReference type="ARBA" id="ARBA00025246"/>
    </source>
</evidence>
<dbReference type="EC" id="2.4.2.17" evidence="16"/>
<evidence type="ECO:0000256" key="13">
    <source>
        <dbReference type="ARBA" id="ARBA00024861"/>
    </source>
</evidence>
<comment type="similarity">
    <text evidence="5 16">Belongs to the ATP phosphoribosyltransferase family. Short subfamily.</text>
</comment>
<comment type="pathway">
    <text evidence="3 16">Amino-acid biosynthesis; L-histidine biosynthesis; L-histidine from 5-phospho-alpha-D-ribose 1-diphosphate: step 1/9.</text>
</comment>
<dbReference type="PANTHER" id="PTHR21403:SF8">
    <property type="entry name" value="ATP PHOSPHORIBOSYLTRANSFERASE"/>
    <property type="match status" value="1"/>
</dbReference>
<sequence length="572" mass="60477">MDLATPAGFRDVLPDEATARERIARAVQDAFAARGYAPIETPTLEIMDVMRAGGRVSASPFKLFDARGDLLAMRPDVTMQVARMCATRLVDEPGPLRLRYMQRVFREADGSMRAEAREMTQIGIECVGASGAEADAEVVGLLAEALSLTGADECMLALATVGVLRALLAACGASAAWKERVLDAYHRSNFVELDRLVAEGAGDGGAPPVFAEAIRKLPRIRGGREAIGEARALVGPLGCEDGLDAFEATFDALERRGLGGRLLVDFSVMSSFDYYTGLVFEAYAPGMGTPVGSGGRYDSTIAPRGVARPAAGFAFFLERAMEAASATGRPRASGRPGENAAPREGSFDGAVDPPLRIAVPKGSLNADAVAALAAAGLDVTGLADPGRALIVRNPGVEYVIVRPTDAPAFVASGAADCGICGEDSLLEAEPDVVELVDLGFGACRFVVAEPAGAAADTLEHQRRLGSIRVATKYPRIAAAHYARRGAQVEIVKLHGNIELAPLTGMAERIVDITATGTTLRENDLVVVEEVLSSTARFFSNTCAFRTDARIMHLADELARNVRRSSTAREERK</sequence>
<proteinExistence type="inferred from homology"/>
<evidence type="ECO:0000313" key="20">
    <source>
        <dbReference type="Proteomes" id="UP000236488"/>
    </source>
</evidence>
<dbReference type="Pfam" id="PF13393">
    <property type="entry name" value="tRNA-synt_His"/>
    <property type="match status" value="1"/>
</dbReference>
<dbReference type="PROSITE" id="PS50862">
    <property type="entry name" value="AA_TRNA_LIGASE_II"/>
    <property type="match status" value="1"/>
</dbReference>